<dbReference type="Proteomes" id="UP000289886">
    <property type="component" value="Unassembled WGS sequence"/>
</dbReference>
<evidence type="ECO:0000313" key="6">
    <source>
        <dbReference type="Proteomes" id="UP000289886"/>
    </source>
</evidence>
<feature type="region of interest" description="Disordered" evidence="3">
    <location>
        <begin position="1"/>
        <end position="57"/>
    </location>
</feature>
<dbReference type="InterPro" id="IPR001452">
    <property type="entry name" value="SH3_domain"/>
</dbReference>
<dbReference type="SMART" id="SM00326">
    <property type="entry name" value="SH3"/>
    <property type="match status" value="1"/>
</dbReference>
<name>A0A444U806_ACIRT</name>
<gene>
    <name evidence="5" type="ORF">EOD39_17087</name>
</gene>
<dbReference type="EMBL" id="SCEB01215095">
    <property type="protein sequence ID" value="RXM31343.1"/>
    <property type="molecule type" value="Genomic_DNA"/>
</dbReference>
<dbReference type="AlphaFoldDB" id="A0A444U806"/>
<organism evidence="5 6">
    <name type="scientific">Acipenser ruthenus</name>
    <name type="common">Sterlet sturgeon</name>
    <dbReference type="NCBI Taxonomy" id="7906"/>
    <lineage>
        <taxon>Eukaryota</taxon>
        <taxon>Metazoa</taxon>
        <taxon>Chordata</taxon>
        <taxon>Craniata</taxon>
        <taxon>Vertebrata</taxon>
        <taxon>Euteleostomi</taxon>
        <taxon>Actinopterygii</taxon>
        <taxon>Chondrostei</taxon>
        <taxon>Acipenseriformes</taxon>
        <taxon>Acipenseridae</taxon>
        <taxon>Acipenser</taxon>
    </lineage>
</organism>
<feature type="domain" description="SH3" evidence="4">
    <location>
        <begin position="164"/>
        <end position="225"/>
    </location>
</feature>
<dbReference type="Pfam" id="PF07653">
    <property type="entry name" value="SH3_2"/>
    <property type="match status" value="1"/>
</dbReference>
<dbReference type="GO" id="GO:0005634">
    <property type="term" value="C:nucleus"/>
    <property type="evidence" value="ECO:0007669"/>
    <property type="project" value="TreeGrafter"/>
</dbReference>
<dbReference type="PANTHER" id="PTHR12845:SF2">
    <property type="entry name" value="DH DOMAIN-CONTAINING PROTEIN-RELATED"/>
    <property type="match status" value="1"/>
</dbReference>
<keyword evidence="1 2" id="KW-0728">SH3 domain</keyword>
<dbReference type="GO" id="GO:0005085">
    <property type="term" value="F:guanyl-nucleotide exchange factor activity"/>
    <property type="evidence" value="ECO:0007669"/>
    <property type="project" value="InterPro"/>
</dbReference>
<dbReference type="InterPro" id="IPR047271">
    <property type="entry name" value="Ephexin-like"/>
</dbReference>
<sequence length="251" mass="29041">MGGERKWRGERVEERRTIEEKGGGAKKEGRMEKVERRERVEERKGEGREGRGEGARREGRWEEHLVIEMNIVKNTTPGSEEEDQSTRALRALDKIFPLVSQSCRLVKEGELSHLLELLGKISEREVYLHLFNNYLLLSHPKESEKLQWLSALSPTPEIDFLACQDLPQVLCLRSYVQHQPDELNLEKADVIVVHQQTSDGWVEGTRLADCKRGWFPHSHVELISSQRTRLRNLKERQRIACATCKQPKDTA</sequence>
<reference evidence="5 6" key="1">
    <citation type="submission" date="2019-01" db="EMBL/GenBank/DDBJ databases">
        <title>Draft Genome and Complete Hox-Cluster Characterization of the Sterlet Sturgeon (Acipenser ruthenus).</title>
        <authorList>
            <person name="Wei Q."/>
        </authorList>
    </citation>
    <scope>NUCLEOTIDE SEQUENCE [LARGE SCALE GENOMIC DNA]</scope>
    <source>
        <strain evidence="5">WHYD16114868_AA</strain>
        <tissue evidence="5">Blood</tissue>
    </source>
</reference>
<evidence type="ECO:0000313" key="5">
    <source>
        <dbReference type="EMBL" id="RXM31343.1"/>
    </source>
</evidence>
<dbReference type="PANTHER" id="PTHR12845">
    <property type="entry name" value="GUANINE NUCLEOTIDE EXCHANGE FACTOR"/>
    <property type="match status" value="1"/>
</dbReference>
<evidence type="ECO:0000256" key="1">
    <source>
        <dbReference type="ARBA" id="ARBA00022443"/>
    </source>
</evidence>
<protein>
    <submittedName>
        <fullName evidence="5">Rho guanine nucleotide exchange factor 5</fullName>
    </submittedName>
</protein>
<dbReference type="SUPFAM" id="SSF50044">
    <property type="entry name" value="SH3-domain"/>
    <property type="match status" value="1"/>
</dbReference>
<dbReference type="GO" id="GO:0005737">
    <property type="term" value="C:cytoplasm"/>
    <property type="evidence" value="ECO:0007669"/>
    <property type="project" value="TreeGrafter"/>
</dbReference>
<dbReference type="SUPFAM" id="SSF50729">
    <property type="entry name" value="PH domain-like"/>
    <property type="match status" value="1"/>
</dbReference>
<accession>A0A444U806</accession>
<dbReference type="Gene3D" id="2.30.30.40">
    <property type="entry name" value="SH3 Domains"/>
    <property type="match status" value="1"/>
</dbReference>
<keyword evidence="6" id="KW-1185">Reference proteome</keyword>
<evidence type="ECO:0000259" key="4">
    <source>
        <dbReference type="PROSITE" id="PS50002"/>
    </source>
</evidence>
<proteinExistence type="predicted"/>
<evidence type="ECO:0000256" key="2">
    <source>
        <dbReference type="PROSITE-ProRule" id="PRU00192"/>
    </source>
</evidence>
<dbReference type="InterPro" id="IPR036028">
    <property type="entry name" value="SH3-like_dom_sf"/>
</dbReference>
<evidence type="ECO:0000256" key="3">
    <source>
        <dbReference type="SAM" id="MobiDB-lite"/>
    </source>
</evidence>
<dbReference type="PROSITE" id="PS50002">
    <property type="entry name" value="SH3"/>
    <property type="match status" value="1"/>
</dbReference>
<comment type="caution">
    <text evidence="5">The sequence shown here is derived from an EMBL/GenBank/DDBJ whole genome shotgun (WGS) entry which is preliminary data.</text>
</comment>